<keyword evidence="1" id="KW-0732">Signal</keyword>
<protein>
    <recommendedName>
        <fullName evidence="4">Lipoprotein</fullName>
    </recommendedName>
</protein>
<feature type="signal peptide" evidence="1">
    <location>
        <begin position="1"/>
        <end position="21"/>
    </location>
</feature>
<evidence type="ECO:0000313" key="3">
    <source>
        <dbReference type="Proteomes" id="UP000248598"/>
    </source>
</evidence>
<dbReference type="Proteomes" id="UP000248598">
    <property type="component" value="Chromosome 1"/>
</dbReference>
<feature type="chain" id="PRO_5043914901" description="Lipoprotein" evidence="1">
    <location>
        <begin position="22"/>
        <end position="205"/>
    </location>
</feature>
<proteinExistence type="predicted"/>
<name>A0AAX2J668_KINKI</name>
<dbReference type="RefSeq" id="WP_003786664.1">
    <property type="nucleotide sequence ID" value="NZ_CP091518.1"/>
</dbReference>
<evidence type="ECO:0000256" key="1">
    <source>
        <dbReference type="SAM" id="SignalP"/>
    </source>
</evidence>
<organism evidence="2 3">
    <name type="scientific">Kingella kingae</name>
    <dbReference type="NCBI Taxonomy" id="504"/>
    <lineage>
        <taxon>Bacteria</taxon>
        <taxon>Pseudomonadati</taxon>
        <taxon>Pseudomonadota</taxon>
        <taxon>Betaproteobacteria</taxon>
        <taxon>Neisseriales</taxon>
        <taxon>Neisseriaceae</taxon>
        <taxon>Kingella</taxon>
    </lineage>
</organism>
<evidence type="ECO:0000313" key="2">
    <source>
        <dbReference type="EMBL" id="SQH25400.1"/>
    </source>
</evidence>
<gene>
    <name evidence="2" type="ORF">NCTC10529_01598</name>
</gene>
<dbReference type="EMBL" id="LS483426">
    <property type="protein sequence ID" value="SQH25400.1"/>
    <property type="molecule type" value="Genomic_DNA"/>
</dbReference>
<dbReference type="AlphaFoldDB" id="A0AAX2J668"/>
<sequence length="205" mass="22751">MNKLVLCALSMAITLNLTACATGGGYMTADLLGDKKTATFEEYKPLKVLPTQALDHMKALAGEYDVVNSWGNFTYGVKRVSFQLKDDKAYLLIYRGNNQIPTYKVEYSACLSNEDGNYLDIAKNLGKQSFQCHNFSSRESPYLIFGTTTDNTVVEKSIEEMVTSVVAAIFSVKPTVKVNQTPYVMKFKIWNDASAPVLALKKTKP</sequence>
<reference evidence="2 3" key="1">
    <citation type="submission" date="2018-06" db="EMBL/GenBank/DDBJ databases">
        <authorList>
            <consortium name="Pathogen Informatics"/>
            <person name="Doyle S."/>
        </authorList>
    </citation>
    <scope>NUCLEOTIDE SEQUENCE [LARGE SCALE GENOMIC DNA]</scope>
    <source>
        <strain evidence="2 3">NCTC10529</strain>
    </source>
</reference>
<accession>A0AAX2J668</accession>
<evidence type="ECO:0008006" key="4">
    <source>
        <dbReference type="Google" id="ProtNLM"/>
    </source>
</evidence>
<dbReference type="GeneID" id="93262877"/>